<reference evidence="5" key="1">
    <citation type="journal article" date="2020" name="J Insects Food Feed">
        <title>The yellow mealworm (Tenebrio molitor) genome: a resource for the emerging insects as food and feed industry.</title>
        <authorList>
            <person name="Eriksson T."/>
            <person name="Andere A."/>
            <person name="Kelstrup H."/>
            <person name="Emery V."/>
            <person name="Picard C."/>
        </authorList>
    </citation>
    <scope>NUCLEOTIDE SEQUENCE</scope>
    <source>
        <strain evidence="5">Stoneville</strain>
        <tissue evidence="5">Whole head</tissue>
    </source>
</reference>
<dbReference type="InterPro" id="IPR000477">
    <property type="entry name" value="RT_dom"/>
</dbReference>
<feature type="region of interest" description="Disordered" evidence="2">
    <location>
        <begin position="31"/>
        <end position="51"/>
    </location>
</feature>
<dbReference type="InterPro" id="IPR043502">
    <property type="entry name" value="DNA/RNA_pol_sf"/>
</dbReference>
<name>A0A8J6HPY4_TENMO</name>
<evidence type="ECO:0000256" key="2">
    <source>
        <dbReference type="SAM" id="MobiDB-lite"/>
    </source>
</evidence>
<comment type="caution">
    <text evidence="5">The sequence shown here is derived from an EMBL/GenBank/DDBJ whole genome shotgun (WGS) entry which is preliminary data.</text>
</comment>
<reference evidence="5" key="2">
    <citation type="submission" date="2021-08" db="EMBL/GenBank/DDBJ databases">
        <authorList>
            <person name="Eriksson T."/>
        </authorList>
    </citation>
    <scope>NUCLEOTIDE SEQUENCE</scope>
    <source>
        <strain evidence="5">Stoneville</strain>
        <tissue evidence="5">Whole head</tissue>
    </source>
</reference>
<feature type="domain" description="C2H2-type" evidence="3">
    <location>
        <begin position="215"/>
        <end position="243"/>
    </location>
</feature>
<feature type="region of interest" description="Disordered" evidence="2">
    <location>
        <begin position="162"/>
        <end position="184"/>
    </location>
</feature>
<proteinExistence type="predicted"/>
<dbReference type="PANTHER" id="PTHR19446">
    <property type="entry name" value="REVERSE TRANSCRIPTASES"/>
    <property type="match status" value="1"/>
</dbReference>
<dbReference type="SUPFAM" id="SSF56672">
    <property type="entry name" value="DNA/RNA polymerases"/>
    <property type="match status" value="1"/>
</dbReference>
<keyword evidence="1" id="KW-0479">Metal-binding</keyword>
<dbReference type="Pfam" id="PF14529">
    <property type="entry name" value="Exo_endo_phos_2"/>
    <property type="match status" value="1"/>
</dbReference>
<feature type="compositionally biased region" description="Low complexity" evidence="2">
    <location>
        <begin position="33"/>
        <end position="46"/>
    </location>
</feature>
<dbReference type="GO" id="GO:0008270">
    <property type="term" value="F:zinc ion binding"/>
    <property type="evidence" value="ECO:0007669"/>
    <property type="project" value="UniProtKB-KW"/>
</dbReference>
<sequence length="1677" mass="189590">MLCYVLCYGLSTRYTIAAGRHQRVEEIRGAAFKKPAASTPRPATPSKHPPIGKVISDHGPNRFDSDIEQHKLQSLQQKLQNLQGKTGTDRVNPTVSLKQSIAMAPAGVDAIVPPNPVGVAGHAEVIVDLGVRERRPEIMDDRDEILSAERSGLAIRLPESPANREKEGGLLKSGSALANGRGPVNRRNPLFNPGPQAGALASEGAARVGGGPPSFQCPHCDRVLTTASGRGLHVRRAHLAEFNNAINIERVHAQWSLEETRLMARLEADAIRRVGERFMNQYLVPLVPRRTLDADKGKRRTPDYQRLVQEILKEPAMNLRAPSPEGGAPNPDGGELSRRDDEETTDLPPLNYIGEIRSALEDLVGGVDWTQTGYEGARLCDIACRALGEENVSEAILAWLRDVLLAKRGNPRPPARDLDGTRSVTNKTKRRAEYARAQKLLRRDPKAFTARIFSGNSQDASRPKGSLEFVRFWRRIFVGKSPEQGEHIGIAASAHEEEGRRGLWSPISVEEVARTRVRRGTASGPDDILVVAPRGPKISEMATRSQSTTPEQQEVRQFSANNATGIQDIIDVTILNLHFIEGFILKSKDALNQRQEFQNAIHNIRLAVQHLPKIEALNSSSPNNGVPNLEDKLKQIVENVLDEKLKNNPVTNAPSYSQIAAKISSQPPPKQNRPTYKVIVKPNASLNLKTADETRKLLTSKSPKEYGINVDKITPLKNNAILIESRCDSILNLPDNEKIRKMKLVAERVNKVWPKLQIFDVPKNTTSDELIKEIYKQEGIPNSVPEKFVKNAFKVGQTRNDTNTWVIEIHPAARAHFMKTAKIYIQWKSLNIKDYIRFSNKYLSLIAIEVNKTQIFCLSVYLPPQMDFQPILPEINKIAEFARGRRLIICGDFNCRSNIWFDARNDSRCHILEEFLTAQNLIIENQPGNPPTFRSPNGESNIDLTLTSAQPPVHITNWRVSTNITSSDHNTIEMEVRLEFLQGNRKLQAETCLVLDVSSIGEDELAPAVTELASNLDQIDMNTTRQIDVVTHELYVGLGRILKQLGRKRRIYNHRPDWWNEEVDRYRKIYLAKKSHFYRNKITQYTDHLHAEMSAAKEKFKEKLNKVRTRSWHKFVEQDLQKNPWGAAYKLATEKFRRKGVLHAFSSNGDITGDATSTMKYLINNLLPDDHPGDNTPDQHIIHQDYVASQPNDGPPLETTEAEVDALVAQIHNNKAPGHDKLKGSTIKRLQPYLSSLLTKIFNSCLKLCYFPKIWKIGDLVVILKDPQKNHSDISNYRPITLLPEHAKIFEKIVRRKLEENLNPLHSPHQFGFSKGKSSTDALHRLTSKITGSRSKYVATLFFDIKGTFDNLWWPGLIQHLRRRGLQPNLLALVKSYLTDRKVNFTRGDVSTGKTCTKGCPQGSVLGPTLWNLVLDSLLDSEWSHWTTPIAYADDLAVIVETNERTLFKEQMKWAVTKITDWAKSNKLTVSAAKTSFMVNKTPPRAHNRDINLKIDDTRIRQVKTQKYLGIMLDSRLLFESHATYINRKARTILMALRTKAVRHWHIDNEKSLLTIYKGAILPILSYASRVWIHRMSYVKINRQFLSTQGVFCRILTRAYQSVSTDAALVLAGLAPIDLELERINCHRELKQGRNAMFQGEVITGNTFLHPAHLDEYLRLKMEDIWQERWDQAQYLG</sequence>
<dbReference type="GO" id="GO:0071897">
    <property type="term" value="P:DNA biosynthetic process"/>
    <property type="evidence" value="ECO:0007669"/>
    <property type="project" value="UniProtKB-ARBA"/>
</dbReference>
<dbReference type="EMBL" id="JABDTM020016929">
    <property type="protein sequence ID" value="KAH0818669.1"/>
    <property type="molecule type" value="Genomic_DNA"/>
</dbReference>
<dbReference type="PROSITE" id="PS00028">
    <property type="entry name" value="ZINC_FINGER_C2H2_1"/>
    <property type="match status" value="1"/>
</dbReference>
<dbReference type="InterPro" id="IPR036691">
    <property type="entry name" value="Endo/exonu/phosph_ase_sf"/>
</dbReference>
<dbReference type="InterPro" id="IPR005135">
    <property type="entry name" value="Endo/exonuclease/phosphatase"/>
</dbReference>
<evidence type="ECO:0000256" key="1">
    <source>
        <dbReference type="PROSITE-ProRule" id="PRU00042"/>
    </source>
</evidence>
<keyword evidence="1" id="KW-0863">Zinc-finger</keyword>
<evidence type="ECO:0000259" key="3">
    <source>
        <dbReference type="PROSITE" id="PS50157"/>
    </source>
</evidence>
<dbReference type="InterPro" id="IPR013087">
    <property type="entry name" value="Znf_C2H2_type"/>
</dbReference>
<accession>A0A8J6HPY4</accession>
<dbReference type="PROSITE" id="PS50157">
    <property type="entry name" value="ZINC_FINGER_C2H2_2"/>
    <property type="match status" value="1"/>
</dbReference>
<organism evidence="5 6">
    <name type="scientific">Tenebrio molitor</name>
    <name type="common">Yellow mealworm beetle</name>
    <dbReference type="NCBI Taxonomy" id="7067"/>
    <lineage>
        <taxon>Eukaryota</taxon>
        <taxon>Metazoa</taxon>
        <taxon>Ecdysozoa</taxon>
        <taxon>Arthropoda</taxon>
        <taxon>Hexapoda</taxon>
        <taxon>Insecta</taxon>
        <taxon>Pterygota</taxon>
        <taxon>Neoptera</taxon>
        <taxon>Endopterygota</taxon>
        <taxon>Coleoptera</taxon>
        <taxon>Polyphaga</taxon>
        <taxon>Cucujiformia</taxon>
        <taxon>Tenebrionidae</taxon>
        <taxon>Tenebrio</taxon>
    </lineage>
</organism>
<evidence type="ECO:0000313" key="5">
    <source>
        <dbReference type="EMBL" id="KAH0818669.1"/>
    </source>
</evidence>
<dbReference type="GO" id="GO:0003824">
    <property type="term" value="F:catalytic activity"/>
    <property type="evidence" value="ECO:0007669"/>
    <property type="project" value="InterPro"/>
</dbReference>
<dbReference type="Proteomes" id="UP000719412">
    <property type="component" value="Unassembled WGS sequence"/>
</dbReference>
<feature type="domain" description="Reverse transcriptase" evidence="4">
    <location>
        <begin position="1244"/>
        <end position="1513"/>
    </location>
</feature>
<dbReference type="CDD" id="cd01650">
    <property type="entry name" value="RT_nLTR_like"/>
    <property type="match status" value="1"/>
</dbReference>
<evidence type="ECO:0008006" key="7">
    <source>
        <dbReference type="Google" id="ProtNLM"/>
    </source>
</evidence>
<feature type="region of interest" description="Disordered" evidence="2">
    <location>
        <begin position="315"/>
        <end position="349"/>
    </location>
</feature>
<gene>
    <name evidence="5" type="ORF">GEV33_004122</name>
</gene>
<dbReference type="PROSITE" id="PS50878">
    <property type="entry name" value="RT_POL"/>
    <property type="match status" value="1"/>
</dbReference>
<keyword evidence="6" id="KW-1185">Reference proteome</keyword>
<keyword evidence="1" id="KW-0862">Zinc</keyword>
<evidence type="ECO:0000313" key="6">
    <source>
        <dbReference type="Proteomes" id="UP000719412"/>
    </source>
</evidence>
<dbReference type="SUPFAM" id="SSF56219">
    <property type="entry name" value="DNase I-like"/>
    <property type="match status" value="1"/>
</dbReference>
<dbReference type="Gene3D" id="3.60.10.10">
    <property type="entry name" value="Endonuclease/exonuclease/phosphatase"/>
    <property type="match status" value="1"/>
</dbReference>
<protein>
    <recommendedName>
        <fullName evidence="7">Reverse transcriptase domain-containing protein</fullName>
    </recommendedName>
</protein>
<evidence type="ECO:0000259" key="4">
    <source>
        <dbReference type="PROSITE" id="PS50878"/>
    </source>
</evidence>
<feature type="region of interest" description="Disordered" evidence="2">
    <location>
        <begin position="410"/>
        <end position="431"/>
    </location>
</feature>
<dbReference type="Pfam" id="PF00078">
    <property type="entry name" value="RVT_1"/>
    <property type="match status" value="1"/>
</dbReference>